<keyword evidence="2" id="KW-1185">Reference proteome</keyword>
<sequence>MGPLTGLKVLDFSTLLPGPFATRQLADLGAEVLRIVSPRHPDLMQQFPTTDGYLNGDKRRVLLDLAEPGARDQVRPLLGDYDIVLEQFRPGVMAKFGLDYESLKADFPELIYCSLTGYGQTGPLKDKAGHDINYQALSGLASYGGSERPQLTSVPVADLAGSLNAVIAILAAVHERHRTGRGRYLDVSMAESALKLNAMEAPAVSAGTPSPEPGRGWLNGGLFYDYYQCADGKWVSVGGLEPKFIQALCDGLERPEWVERFLDPSPARQQALKVDLQAVFAGEVRSVWLQRLSGDCCVEPVLTLAEALQHPHFVERGVHKSFFRRLD</sequence>
<proteinExistence type="predicted"/>
<dbReference type="InterPro" id="IPR003673">
    <property type="entry name" value="CoA-Trfase_fam_III"/>
</dbReference>
<gene>
    <name evidence="1" type="ORF">GCM10007392_08500</name>
</gene>
<accession>A0A918K4I9</accession>
<dbReference type="Pfam" id="PF02515">
    <property type="entry name" value="CoA_transf_3"/>
    <property type="match status" value="1"/>
</dbReference>
<dbReference type="InterPro" id="IPR044855">
    <property type="entry name" value="CoA-Trfase_III_dom3_sf"/>
</dbReference>
<evidence type="ECO:0000313" key="1">
    <source>
        <dbReference type="EMBL" id="GGX44037.1"/>
    </source>
</evidence>
<dbReference type="EMBL" id="BMXR01000002">
    <property type="protein sequence ID" value="GGX44037.1"/>
    <property type="molecule type" value="Genomic_DNA"/>
</dbReference>
<dbReference type="SUPFAM" id="SSF89796">
    <property type="entry name" value="CoA-transferase family III (CaiB/BaiF)"/>
    <property type="match status" value="1"/>
</dbReference>
<organism evidence="1 2">
    <name type="scientific">Saccharospirillum salsuginis</name>
    <dbReference type="NCBI Taxonomy" id="418750"/>
    <lineage>
        <taxon>Bacteria</taxon>
        <taxon>Pseudomonadati</taxon>
        <taxon>Pseudomonadota</taxon>
        <taxon>Gammaproteobacteria</taxon>
        <taxon>Oceanospirillales</taxon>
        <taxon>Saccharospirillaceae</taxon>
        <taxon>Saccharospirillum</taxon>
    </lineage>
</organism>
<dbReference type="InterPro" id="IPR050509">
    <property type="entry name" value="CoA-transferase_III"/>
</dbReference>
<dbReference type="Gene3D" id="3.30.1540.10">
    <property type="entry name" value="formyl-coa transferase, domain 3"/>
    <property type="match status" value="1"/>
</dbReference>
<dbReference type="AlphaFoldDB" id="A0A918K4I9"/>
<dbReference type="PANTHER" id="PTHR48228">
    <property type="entry name" value="SUCCINYL-COA--D-CITRAMALATE COA-TRANSFERASE"/>
    <property type="match status" value="1"/>
</dbReference>
<reference evidence="1" key="2">
    <citation type="submission" date="2020-09" db="EMBL/GenBank/DDBJ databases">
        <authorList>
            <person name="Sun Q."/>
            <person name="Kim S."/>
        </authorList>
    </citation>
    <scope>NUCLEOTIDE SEQUENCE</scope>
    <source>
        <strain evidence="1">KCTC 22169</strain>
    </source>
</reference>
<dbReference type="Proteomes" id="UP000626148">
    <property type="component" value="Unassembled WGS sequence"/>
</dbReference>
<dbReference type="PANTHER" id="PTHR48228:SF5">
    <property type="entry name" value="ALPHA-METHYLACYL-COA RACEMASE"/>
    <property type="match status" value="1"/>
</dbReference>
<comment type="caution">
    <text evidence="1">The sequence shown here is derived from an EMBL/GenBank/DDBJ whole genome shotgun (WGS) entry which is preliminary data.</text>
</comment>
<evidence type="ECO:0000313" key="2">
    <source>
        <dbReference type="Proteomes" id="UP000626148"/>
    </source>
</evidence>
<dbReference type="InterPro" id="IPR023606">
    <property type="entry name" value="CoA-Trfase_III_dom_1_sf"/>
</dbReference>
<dbReference type="GO" id="GO:0016740">
    <property type="term" value="F:transferase activity"/>
    <property type="evidence" value="ECO:0007669"/>
    <property type="project" value="UniProtKB-KW"/>
</dbReference>
<dbReference type="Gene3D" id="3.40.50.10540">
    <property type="entry name" value="Crotonobetainyl-coa:carnitine coa-transferase, domain 1"/>
    <property type="match status" value="1"/>
</dbReference>
<protein>
    <submittedName>
        <fullName evidence="1">CoA transferase</fullName>
    </submittedName>
</protein>
<keyword evidence="1" id="KW-0808">Transferase</keyword>
<dbReference type="RefSeq" id="WP_189607254.1">
    <property type="nucleotide sequence ID" value="NZ_BMXR01000002.1"/>
</dbReference>
<name>A0A918K4I9_9GAMM</name>
<reference evidence="1" key="1">
    <citation type="journal article" date="2014" name="Int. J. Syst. Evol. Microbiol.">
        <title>Complete genome sequence of Corynebacterium casei LMG S-19264T (=DSM 44701T), isolated from a smear-ripened cheese.</title>
        <authorList>
            <consortium name="US DOE Joint Genome Institute (JGI-PGF)"/>
            <person name="Walter F."/>
            <person name="Albersmeier A."/>
            <person name="Kalinowski J."/>
            <person name="Ruckert C."/>
        </authorList>
    </citation>
    <scope>NUCLEOTIDE SEQUENCE</scope>
    <source>
        <strain evidence="1">KCTC 22169</strain>
    </source>
</reference>